<dbReference type="SUPFAM" id="SSF46934">
    <property type="entry name" value="UBA-like"/>
    <property type="match status" value="1"/>
</dbReference>
<evidence type="ECO:0000313" key="4">
    <source>
        <dbReference type="Proteomes" id="UP000603453"/>
    </source>
</evidence>
<gene>
    <name evidence="3" type="ORF">INT47_005794</name>
</gene>
<sequence length="189" mass="21378">MSNPFTESSIQILKEAFPKVQESVIDDMLWTAKGNVQDAFEMLLSMTNGPDTFKPLPKVNAKPLSVREELDQWRQDLRKESKQRATVTRNVQSTPSFSKSTSSFQRPLPSRPLPPRPYTNSTPNVPLHNRPAPALPNRSTSTNNPFLNPNLTNSNTTTEPQASFNPFEEQEVPPPAYHEINRDTLIHNK</sequence>
<dbReference type="InterPro" id="IPR003892">
    <property type="entry name" value="CUE"/>
</dbReference>
<proteinExistence type="predicted"/>
<keyword evidence="4" id="KW-1185">Reference proteome</keyword>
<accession>A0A8H7QN22</accession>
<dbReference type="EMBL" id="JAEPRD010000194">
    <property type="protein sequence ID" value="KAG2194521.1"/>
    <property type="molecule type" value="Genomic_DNA"/>
</dbReference>
<feature type="compositionally biased region" description="Low complexity" evidence="1">
    <location>
        <begin position="139"/>
        <end position="158"/>
    </location>
</feature>
<feature type="compositionally biased region" description="Basic and acidic residues" evidence="1">
    <location>
        <begin position="179"/>
        <end position="189"/>
    </location>
</feature>
<reference evidence="3" key="1">
    <citation type="submission" date="2020-12" db="EMBL/GenBank/DDBJ databases">
        <title>Metabolic potential, ecology and presence of endohyphal bacteria is reflected in genomic diversity of Mucoromycotina.</title>
        <authorList>
            <person name="Muszewska A."/>
            <person name="Okrasinska A."/>
            <person name="Steczkiewicz K."/>
            <person name="Drgas O."/>
            <person name="Orlowska M."/>
            <person name="Perlinska-Lenart U."/>
            <person name="Aleksandrzak-Piekarczyk T."/>
            <person name="Szatraj K."/>
            <person name="Zielenkiewicz U."/>
            <person name="Pilsyk S."/>
            <person name="Malc E."/>
            <person name="Mieczkowski P."/>
            <person name="Kruszewska J.S."/>
            <person name="Biernat P."/>
            <person name="Pawlowska J."/>
        </authorList>
    </citation>
    <scope>NUCLEOTIDE SEQUENCE</scope>
    <source>
        <strain evidence="3">WA0000017839</strain>
    </source>
</reference>
<evidence type="ECO:0000313" key="3">
    <source>
        <dbReference type="EMBL" id="KAG2194521.1"/>
    </source>
</evidence>
<dbReference type="GO" id="GO:0043130">
    <property type="term" value="F:ubiquitin binding"/>
    <property type="evidence" value="ECO:0007669"/>
    <property type="project" value="InterPro"/>
</dbReference>
<dbReference type="Pfam" id="PF02845">
    <property type="entry name" value="CUE"/>
    <property type="match status" value="1"/>
</dbReference>
<dbReference type="AlphaFoldDB" id="A0A8H7QN22"/>
<name>A0A8H7QN22_9FUNG</name>
<dbReference type="Gene3D" id="1.10.8.10">
    <property type="entry name" value="DNA helicase RuvA subunit, C-terminal domain"/>
    <property type="match status" value="1"/>
</dbReference>
<feature type="compositionally biased region" description="Low complexity" evidence="1">
    <location>
        <begin position="93"/>
        <end position="108"/>
    </location>
</feature>
<feature type="domain" description="CUE" evidence="2">
    <location>
        <begin position="5"/>
        <end position="48"/>
    </location>
</feature>
<dbReference type="InterPro" id="IPR009060">
    <property type="entry name" value="UBA-like_sf"/>
</dbReference>
<evidence type="ECO:0000256" key="1">
    <source>
        <dbReference type="SAM" id="MobiDB-lite"/>
    </source>
</evidence>
<dbReference type="Proteomes" id="UP000603453">
    <property type="component" value="Unassembled WGS sequence"/>
</dbReference>
<dbReference type="OrthoDB" id="9942608at2759"/>
<protein>
    <recommendedName>
        <fullName evidence="2">CUE domain-containing protein</fullName>
    </recommendedName>
</protein>
<dbReference type="PROSITE" id="PS51140">
    <property type="entry name" value="CUE"/>
    <property type="match status" value="1"/>
</dbReference>
<evidence type="ECO:0000259" key="2">
    <source>
        <dbReference type="PROSITE" id="PS51140"/>
    </source>
</evidence>
<organism evidence="3 4">
    <name type="scientific">Mucor saturninus</name>
    <dbReference type="NCBI Taxonomy" id="64648"/>
    <lineage>
        <taxon>Eukaryota</taxon>
        <taxon>Fungi</taxon>
        <taxon>Fungi incertae sedis</taxon>
        <taxon>Mucoromycota</taxon>
        <taxon>Mucoromycotina</taxon>
        <taxon>Mucoromycetes</taxon>
        <taxon>Mucorales</taxon>
        <taxon>Mucorineae</taxon>
        <taxon>Mucoraceae</taxon>
        <taxon>Mucor</taxon>
    </lineage>
</organism>
<feature type="region of interest" description="Disordered" evidence="1">
    <location>
        <begin position="78"/>
        <end position="189"/>
    </location>
</feature>
<comment type="caution">
    <text evidence="3">The sequence shown here is derived from an EMBL/GenBank/DDBJ whole genome shotgun (WGS) entry which is preliminary data.</text>
</comment>